<dbReference type="AlphaFoldDB" id="A0A4P9XPM5"/>
<evidence type="ECO:0000256" key="1">
    <source>
        <dbReference type="SAM" id="MobiDB-lite"/>
    </source>
</evidence>
<organism evidence="2 3">
    <name type="scientific">Thamnocephalis sphaerospora</name>
    <dbReference type="NCBI Taxonomy" id="78915"/>
    <lineage>
        <taxon>Eukaryota</taxon>
        <taxon>Fungi</taxon>
        <taxon>Fungi incertae sedis</taxon>
        <taxon>Zoopagomycota</taxon>
        <taxon>Zoopagomycotina</taxon>
        <taxon>Zoopagomycetes</taxon>
        <taxon>Zoopagales</taxon>
        <taxon>Sigmoideomycetaceae</taxon>
        <taxon>Thamnocephalis</taxon>
    </lineage>
</organism>
<name>A0A4P9XPM5_9FUNG</name>
<accession>A0A4P9XPM5</accession>
<feature type="region of interest" description="Disordered" evidence="1">
    <location>
        <begin position="47"/>
        <end position="70"/>
    </location>
</feature>
<sequence length="174" mass="19179">MVIILGDEPASAGQFRLMLVEGIRGGIVAPRIRRVVEITGDEQGASVVDARDVGAGNSDQNGYETKEGRLSADQTQTLLRRVRNDISNLPRLEQHQFTDDLYEQDTRLEFTDGDQFWVNGAPEGCAYQPPNEQQEQIFTSAVKQTFADLAGYVKQIGEQHANEPTFKAALLGLA</sequence>
<evidence type="ECO:0000313" key="3">
    <source>
        <dbReference type="Proteomes" id="UP000271241"/>
    </source>
</evidence>
<dbReference type="OrthoDB" id="5366606at2759"/>
<reference evidence="3" key="1">
    <citation type="journal article" date="2018" name="Nat. Microbiol.">
        <title>Leveraging single-cell genomics to expand the fungal tree of life.</title>
        <authorList>
            <person name="Ahrendt S.R."/>
            <person name="Quandt C.A."/>
            <person name="Ciobanu D."/>
            <person name="Clum A."/>
            <person name="Salamov A."/>
            <person name="Andreopoulos B."/>
            <person name="Cheng J.F."/>
            <person name="Woyke T."/>
            <person name="Pelin A."/>
            <person name="Henrissat B."/>
            <person name="Reynolds N.K."/>
            <person name="Benny G.L."/>
            <person name="Smith M.E."/>
            <person name="James T.Y."/>
            <person name="Grigoriev I.V."/>
        </authorList>
    </citation>
    <scope>NUCLEOTIDE SEQUENCE [LARGE SCALE GENOMIC DNA]</scope>
    <source>
        <strain evidence="3">RSA 1356</strain>
    </source>
</reference>
<dbReference type="Proteomes" id="UP000271241">
    <property type="component" value="Unassembled WGS sequence"/>
</dbReference>
<evidence type="ECO:0000313" key="2">
    <source>
        <dbReference type="EMBL" id="RKP07965.1"/>
    </source>
</evidence>
<gene>
    <name evidence="2" type="ORF">THASP1DRAFT_30220</name>
</gene>
<dbReference type="EMBL" id="KZ992653">
    <property type="protein sequence ID" value="RKP07965.1"/>
    <property type="molecule type" value="Genomic_DNA"/>
</dbReference>
<protein>
    <submittedName>
        <fullName evidence="2">Uncharacterized protein</fullName>
    </submittedName>
</protein>
<proteinExistence type="predicted"/>
<keyword evidence="3" id="KW-1185">Reference proteome</keyword>